<dbReference type="Proteomes" id="UP000319894">
    <property type="component" value="Unassembled WGS sequence"/>
</dbReference>
<dbReference type="EMBL" id="QMDX01000014">
    <property type="protein sequence ID" value="TSD09331.1"/>
    <property type="molecule type" value="Genomic_DNA"/>
</dbReference>
<accession>A0A554MW40</accession>
<dbReference type="InParanoid" id="A0A554MW40"/>
<comment type="caution">
    <text evidence="1">The sequence shown here is derived from an EMBL/GenBank/DDBJ whole genome shotgun (WGS) entry which is preliminary data.</text>
</comment>
<sequence>MRALYAARALWTVIHGTFEHPSSRHQDSVRADVRILYRSKRAGTGPFRELGGNRAPDRFELPDGRDSVSKPGVDYLGDGITIEGAFRLVEQLLPVPGRGGSDAITCHRRP</sequence>
<protein>
    <submittedName>
        <fullName evidence="1">Uncharacterized protein</fullName>
    </submittedName>
</protein>
<evidence type="ECO:0000313" key="2">
    <source>
        <dbReference type="Proteomes" id="UP000319894"/>
    </source>
</evidence>
<organism evidence="1 2">
    <name type="scientific">Haloglomus irregulare</name>
    <dbReference type="NCBI Taxonomy" id="2234134"/>
    <lineage>
        <taxon>Archaea</taxon>
        <taxon>Methanobacteriati</taxon>
        <taxon>Methanobacteriota</taxon>
        <taxon>Stenosarchaea group</taxon>
        <taxon>Halobacteria</taxon>
        <taxon>Halobacteriales</taxon>
        <taxon>Natronomonadaceae</taxon>
        <taxon>Haloglomus</taxon>
    </lineage>
</organism>
<evidence type="ECO:0000313" key="1">
    <source>
        <dbReference type="EMBL" id="TSD09331.1"/>
    </source>
</evidence>
<reference evidence="1 2" key="1">
    <citation type="submission" date="2018-06" db="EMBL/GenBank/DDBJ databases">
        <title>Natronomonas sp. F16-60 a new haloarchaeon isolated from a solar saltern of Isla Cristina, Huelva, Spain.</title>
        <authorList>
            <person name="Duran-Viseras A."/>
            <person name="Sanchez-Porro C."/>
            <person name="Ventosa A."/>
        </authorList>
    </citation>
    <scope>NUCLEOTIDE SEQUENCE [LARGE SCALE GENOMIC DNA]</scope>
    <source>
        <strain evidence="1 2">F16-60</strain>
    </source>
</reference>
<keyword evidence="2" id="KW-1185">Reference proteome</keyword>
<proteinExistence type="predicted"/>
<gene>
    <name evidence="1" type="ORF">DP107_16440</name>
</gene>
<dbReference type="AlphaFoldDB" id="A0A554MW40"/>
<name>A0A554MW40_9EURY</name>